<dbReference type="EMBL" id="PJAF01000027">
    <property type="protein sequence ID" value="PKF68107.1"/>
    <property type="molecule type" value="Genomic_DNA"/>
</dbReference>
<dbReference type="InterPro" id="IPR015943">
    <property type="entry name" value="WD40/YVTN_repeat-like_dom_sf"/>
</dbReference>
<proteinExistence type="predicted"/>
<reference evidence="1 2" key="1">
    <citation type="submission" date="2017-12" db="EMBL/GenBank/DDBJ databases">
        <title>Corynebacterium mastitidis 16-1433 Genome.</title>
        <authorList>
            <person name="Gulvik C.A."/>
        </authorList>
    </citation>
    <scope>NUCLEOTIDE SEQUENCE [LARGE SCALE GENOMIC DNA]</scope>
    <source>
        <strain evidence="1 2">16-1433</strain>
    </source>
</reference>
<organism evidence="1 2">
    <name type="scientific">Corynebacterium mastitidis</name>
    <dbReference type="NCBI Taxonomy" id="161890"/>
    <lineage>
        <taxon>Bacteria</taxon>
        <taxon>Bacillati</taxon>
        <taxon>Actinomycetota</taxon>
        <taxon>Actinomycetes</taxon>
        <taxon>Mycobacteriales</taxon>
        <taxon>Corynebacteriaceae</taxon>
        <taxon>Corynebacterium</taxon>
    </lineage>
</organism>
<dbReference type="SUPFAM" id="SSF50998">
    <property type="entry name" value="Quinoprotein alcohol dehydrogenase-like"/>
    <property type="match status" value="1"/>
</dbReference>
<dbReference type="Proteomes" id="UP000233249">
    <property type="component" value="Unassembled WGS sequence"/>
</dbReference>
<sequence length="411" mass="43563">MSTKPLRRTRRDLVATAALSLLGVAAVGTVALTAPIRDAHPQPNTEEYAAPSSLEAAPAALTPAWSERISPLLGIAKPVTAAGLVFTHDAHTLRARDASGEQRWSYGRDDAEICSIGAAWGSVVVTYRTGAGCGDVVALNARTGEYKHTRSSDAEDVVAAVASNDRIGTLSPRRVELWRSDLVRTVEYGDVEAKQEPELQPHEECTLTSALTRKEVLAVTETCPGSEGAWLRLQESTPESSREPTITGEVELPHPGARLVAVGETAAAVYVPGATPRLVSYSTEGTQLASREVATSPLAEDDAPTGVFSPRTADLPTYITWFDGRRLYLLRPSDLSVVRVIEDAIGTGTAGADRLFYPTASGIAVASPDGERVERTLGVERPGEPDTVGLAVVGDTLVERRDGEIVGYAGT</sequence>
<gene>
    <name evidence="1" type="ORF">CXB45_08790</name>
</gene>
<name>A0A2N0X5Y9_9CORY</name>
<dbReference type="RefSeq" id="WP_101174089.1">
    <property type="nucleotide sequence ID" value="NZ_JAKRKB010000003.1"/>
</dbReference>
<dbReference type="STRING" id="1121365.GCA_000375365_01259"/>
<evidence type="ECO:0000313" key="2">
    <source>
        <dbReference type="Proteomes" id="UP000233249"/>
    </source>
</evidence>
<evidence type="ECO:0000313" key="1">
    <source>
        <dbReference type="EMBL" id="PKF68107.1"/>
    </source>
</evidence>
<dbReference type="Gene3D" id="2.130.10.10">
    <property type="entry name" value="YVTN repeat-like/Quinoprotein amine dehydrogenase"/>
    <property type="match status" value="1"/>
</dbReference>
<dbReference type="PROSITE" id="PS51318">
    <property type="entry name" value="TAT"/>
    <property type="match status" value="1"/>
</dbReference>
<dbReference type="InterPro" id="IPR011047">
    <property type="entry name" value="Quinoprotein_ADH-like_sf"/>
</dbReference>
<accession>A0A2N0X5Y9</accession>
<dbReference type="InterPro" id="IPR006311">
    <property type="entry name" value="TAT_signal"/>
</dbReference>
<comment type="caution">
    <text evidence="1">The sequence shown here is derived from an EMBL/GenBank/DDBJ whole genome shotgun (WGS) entry which is preliminary data.</text>
</comment>
<dbReference type="AlphaFoldDB" id="A0A2N0X5Y9"/>
<dbReference type="OrthoDB" id="5182370at2"/>
<protein>
    <submittedName>
        <fullName evidence="1">Uncharacterized protein</fullName>
    </submittedName>
</protein>